<name>A0A9P6GAH4_9PLEO</name>
<feature type="region of interest" description="Disordered" evidence="1">
    <location>
        <begin position="87"/>
        <end position="124"/>
    </location>
</feature>
<evidence type="ECO:0000256" key="1">
    <source>
        <dbReference type="SAM" id="MobiDB-lite"/>
    </source>
</evidence>
<evidence type="ECO:0000313" key="2">
    <source>
        <dbReference type="EMBL" id="KAF9731718.1"/>
    </source>
</evidence>
<comment type="caution">
    <text evidence="2">The sequence shown here is derived from an EMBL/GenBank/DDBJ whole genome shotgun (WGS) entry which is preliminary data.</text>
</comment>
<gene>
    <name evidence="2" type="ORF">PMIN01_10735</name>
</gene>
<proteinExistence type="predicted"/>
<dbReference type="Proteomes" id="UP000756921">
    <property type="component" value="Unassembled WGS sequence"/>
</dbReference>
<organism evidence="2 3">
    <name type="scientific">Paraphaeosphaeria minitans</name>
    <dbReference type="NCBI Taxonomy" id="565426"/>
    <lineage>
        <taxon>Eukaryota</taxon>
        <taxon>Fungi</taxon>
        <taxon>Dikarya</taxon>
        <taxon>Ascomycota</taxon>
        <taxon>Pezizomycotina</taxon>
        <taxon>Dothideomycetes</taxon>
        <taxon>Pleosporomycetidae</taxon>
        <taxon>Pleosporales</taxon>
        <taxon>Massarineae</taxon>
        <taxon>Didymosphaeriaceae</taxon>
        <taxon>Paraphaeosphaeria</taxon>
    </lineage>
</organism>
<evidence type="ECO:0000313" key="3">
    <source>
        <dbReference type="Proteomes" id="UP000756921"/>
    </source>
</evidence>
<keyword evidence="3" id="KW-1185">Reference proteome</keyword>
<dbReference type="AlphaFoldDB" id="A0A9P6GAH4"/>
<protein>
    <submittedName>
        <fullName evidence="2">Uncharacterized protein</fullName>
    </submittedName>
</protein>
<reference evidence="2" key="1">
    <citation type="journal article" date="2020" name="Mol. Plant Microbe Interact.">
        <title>Genome Sequence of the Biocontrol Agent Coniothyrium minitans strain Conio (IMI 134523).</title>
        <authorList>
            <person name="Patel D."/>
            <person name="Shittu T.A."/>
            <person name="Baroncelli R."/>
            <person name="Muthumeenakshi S."/>
            <person name="Osborne T.H."/>
            <person name="Janganan T.K."/>
            <person name="Sreenivasaprasad S."/>
        </authorList>
    </citation>
    <scope>NUCLEOTIDE SEQUENCE</scope>
    <source>
        <strain evidence="2">Conio</strain>
    </source>
</reference>
<dbReference type="EMBL" id="WJXW01000012">
    <property type="protein sequence ID" value="KAF9731718.1"/>
    <property type="molecule type" value="Genomic_DNA"/>
</dbReference>
<sequence>MKTQNSIGTPSTTPCPQAHNTLAKISTQLYAHSRPCSWTPLCRHPTGTLRACHIFITTNYCSKTRINWTGEYTHVLCIKLRLREKREGEKKRAPRISGKTVKIVNEDKEEAEQGGGSSAGKTGEGRRTFVDYYKEIVQRGG</sequence>
<accession>A0A9P6GAH4</accession>